<accession>A0ABD5N827</accession>
<feature type="compositionally biased region" description="Acidic residues" evidence="1">
    <location>
        <begin position="44"/>
        <end position="54"/>
    </location>
</feature>
<sequence length="170" mass="16687">MSEDEFDPATAAARATGDLVDTDADDLEDVPDDAGAGDGADPTPDPDTDGDDSGGESTTSSAGSAGAVATFLLPLFVADEAGPTASTLRDEVGVGHTTAHLLDGGLDYVLHFSDTLGDQLGDSLGPAGKLGRGLSPLLDDAGADDQEDSDDAADAADDVGPSGLPSDAGV</sequence>
<dbReference type="RefSeq" id="WP_232572717.1">
    <property type="nucleotide sequence ID" value="NZ_CP089467.1"/>
</dbReference>
<evidence type="ECO:0000256" key="1">
    <source>
        <dbReference type="SAM" id="MobiDB-lite"/>
    </source>
</evidence>
<dbReference type="Proteomes" id="UP001595660">
    <property type="component" value="Unassembled WGS sequence"/>
</dbReference>
<dbReference type="AlphaFoldDB" id="A0ABD5N827"/>
<comment type="caution">
    <text evidence="2">The sequence shown here is derived from an EMBL/GenBank/DDBJ whole genome shotgun (WGS) entry which is preliminary data.</text>
</comment>
<feature type="compositionally biased region" description="Acidic residues" evidence="1">
    <location>
        <begin position="141"/>
        <end position="157"/>
    </location>
</feature>
<protein>
    <submittedName>
        <fullName evidence="2">Uncharacterized protein</fullName>
    </submittedName>
</protein>
<feature type="compositionally biased region" description="Low complexity" evidence="1">
    <location>
        <begin position="55"/>
        <end position="64"/>
    </location>
</feature>
<feature type="region of interest" description="Disordered" evidence="1">
    <location>
        <begin position="120"/>
        <end position="170"/>
    </location>
</feature>
<organism evidence="2 3">
    <name type="scientific">Halobacterium litoreum</name>
    <dbReference type="NCBI Taxonomy" id="2039234"/>
    <lineage>
        <taxon>Archaea</taxon>
        <taxon>Methanobacteriati</taxon>
        <taxon>Methanobacteriota</taxon>
        <taxon>Stenosarchaea group</taxon>
        <taxon>Halobacteria</taxon>
        <taxon>Halobacteriales</taxon>
        <taxon>Halobacteriaceae</taxon>
        <taxon>Halobacterium</taxon>
    </lineage>
</organism>
<evidence type="ECO:0000313" key="2">
    <source>
        <dbReference type="EMBL" id="MFC3476117.1"/>
    </source>
</evidence>
<dbReference type="GeneID" id="69119275"/>
<feature type="region of interest" description="Disordered" evidence="1">
    <location>
        <begin position="1"/>
        <end position="64"/>
    </location>
</feature>
<proteinExistence type="predicted"/>
<keyword evidence="3" id="KW-1185">Reference proteome</keyword>
<feature type="compositionally biased region" description="Acidic residues" evidence="1">
    <location>
        <begin position="20"/>
        <end position="32"/>
    </location>
</feature>
<evidence type="ECO:0000313" key="3">
    <source>
        <dbReference type="Proteomes" id="UP001595660"/>
    </source>
</evidence>
<reference evidence="2 3" key="1">
    <citation type="journal article" date="2019" name="Int. J. Syst. Evol. Microbiol.">
        <title>The Global Catalogue of Microorganisms (GCM) 10K type strain sequencing project: providing services to taxonomists for standard genome sequencing and annotation.</title>
        <authorList>
            <consortium name="The Broad Institute Genomics Platform"/>
            <consortium name="The Broad Institute Genome Sequencing Center for Infectious Disease"/>
            <person name="Wu L."/>
            <person name="Ma J."/>
        </authorList>
    </citation>
    <scope>NUCLEOTIDE SEQUENCE [LARGE SCALE GENOMIC DNA]</scope>
    <source>
        <strain evidence="2 3">CGMCC 1.12562</strain>
    </source>
</reference>
<gene>
    <name evidence="2" type="ORF">ACFOKC_00105</name>
</gene>
<name>A0ABD5N827_9EURY</name>
<dbReference type="EMBL" id="JBHRWN010000001">
    <property type="protein sequence ID" value="MFC3476117.1"/>
    <property type="molecule type" value="Genomic_DNA"/>
</dbReference>